<evidence type="ECO:0000259" key="1">
    <source>
        <dbReference type="SMART" id="SM00471"/>
    </source>
</evidence>
<dbReference type="Pfam" id="PF01966">
    <property type="entry name" value="HD"/>
    <property type="match status" value="1"/>
</dbReference>
<evidence type="ECO:0000313" key="3">
    <source>
        <dbReference type="Proteomes" id="UP000249754"/>
    </source>
</evidence>
<proteinExistence type="predicted"/>
<accession>A0A327SIC2</accession>
<gene>
    <name evidence="2" type="ORF">LY11_04031</name>
</gene>
<dbReference type="InterPro" id="IPR003607">
    <property type="entry name" value="HD/PDEase_dom"/>
</dbReference>
<evidence type="ECO:0000313" key="2">
    <source>
        <dbReference type="EMBL" id="RAJ25527.1"/>
    </source>
</evidence>
<dbReference type="PANTHER" id="PTHR33594">
    <property type="entry name" value="SUPERFAMILY HYDROLASE, PUTATIVE (AFU_ORTHOLOGUE AFUA_1G03035)-RELATED"/>
    <property type="match status" value="1"/>
</dbReference>
<sequence>MQMDFDIIKEKTISFVKDTLQGAEAGHDWFHIERVYKTALGIHTKEGGDLLLVTLAALLHDIADSKFNNGDEEIGPKMAGNFLHSLGLTEAMILEVQQIIRNLSYKASLGKIEFSSKELDIVQDADRLDAIGAIGIARAFTYGGYKNRVLYDPEIKPELNMSKEAYKNSEAPTINHFYEKLLRLKDLMKTRTGKELAEQRHQFMLLYLEQFYSEWEGKS</sequence>
<organism evidence="2 3">
    <name type="scientific">Pedobacter cryoconitis</name>
    <dbReference type="NCBI Taxonomy" id="188932"/>
    <lineage>
        <taxon>Bacteria</taxon>
        <taxon>Pseudomonadati</taxon>
        <taxon>Bacteroidota</taxon>
        <taxon>Sphingobacteriia</taxon>
        <taxon>Sphingobacteriales</taxon>
        <taxon>Sphingobacteriaceae</taxon>
        <taxon>Pedobacter</taxon>
    </lineage>
</organism>
<dbReference type="Gene3D" id="1.20.58.1910">
    <property type="match status" value="1"/>
</dbReference>
<dbReference type="AlphaFoldDB" id="A0A327SIC2"/>
<dbReference type="SMART" id="SM00471">
    <property type="entry name" value="HDc"/>
    <property type="match status" value="1"/>
</dbReference>
<dbReference type="STRING" id="188932.AY601_3921"/>
<dbReference type="Gene3D" id="1.10.472.50">
    <property type="entry name" value="HD-domain/PDEase-like"/>
    <property type="match status" value="1"/>
</dbReference>
<feature type="domain" description="HD/PDEase" evidence="1">
    <location>
        <begin position="24"/>
        <end position="140"/>
    </location>
</feature>
<reference evidence="2 3" key="1">
    <citation type="submission" date="2018-06" db="EMBL/GenBank/DDBJ databases">
        <title>Genomic Encyclopedia of Archaeal and Bacterial Type Strains, Phase II (KMG-II): from individual species to whole genera.</title>
        <authorList>
            <person name="Goeker M."/>
        </authorList>
    </citation>
    <scope>NUCLEOTIDE SEQUENCE [LARGE SCALE GENOMIC DNA]</scope>
    <source>
        <strain evidence="2 3">DSM 14825</strain>
    </source>
</reference>
<dbReference type="PANTHER" id="PTHR33594:SF1">
    <property type="entry name" value="HD_PDEASE DOMAIN-CONTAINING PROTEIN"/>
    <property type="match status" value="1"/>
</dbReference>
<dbReference type="InterPro" id="IPR006674">
    <property type="entry name" value="HD_domain"/>
</dbReference>
<name>A0A327SIC2_9SPHI</name>
<dbReference type="Proteomes" id="UP000249754">
    <property type="component" value="Unassembled WGS sequence"/>
</dbReference>
<dbReference type="SUPFAM" id="SSF109604">
    <property type="entry name" value="HD-domain/PDEase-like"/>
    <property type="match status" value="1"/>
</dbReference>
<protein>
    <recommendedName>
        <fullName evidence="1">HD/PDEase domain-containing protein</fullName>
    </recommendedName>
</protein>
<comment type="caution">
    <text evidence="2">The sequence shown here is derived from an EMBL/GenBank/DDBJ whole genome shotgun (WGS) entry which is preliminary data.</text>
</comment>
<dbReference type="EMBL" id="QLLR01000026">
    <property type="protein sequence ID" value="RAJ25527.1"/>
    <property type="molecule type" value="Genomic_DNA"/>
</dbReference>